<dbReference type="Proteomes" id="UP001500253">
    <property type="component" value="Unassembled WGS sequence"/>
</dbReference>
<dbReference type="RefSeq" id="WP_346173108.1">
    <property type="nucleotide sequence ID" value="NZ_BAAASD010000002.1"/>
</dbReference>
<dbReference type="SUPFAM" id="SSF53756">
    <property type="entry name" value="UDP-Glycosyltransferase/glycogen phosphorylase"/>
    <property type="match status" value="1"/>
</dbReference>
<protein>
    <recommendedName>
        <fullName evidence="3">CDP-glycerol:glycerophosphate glycerophosphotransferase</fullName>
    </recommendedName>
</protein>
<accession>A0ABN3FE75</accession>
<comment type="caution">
    <text evidence="1">The sequence shown here is derived from an EMBL/GenBank/DDBJ whole genome shotgun (WGS) entry which is preliminary data.</text>
</comment>
<proteinExistence type="predicted"/>
<name>A0ABN3FE75_9ACTN</name>
<organism evidence="1 2">
    <name type="scientific">Streptomyces cuspidosporus</name>
    <dbReference type="NCBI Taxonomy" id="66882"/>
    <lineage>
        <taxon>Bacteria</taxon>
        <taxon>Bacillati</taxon>
        <taxon>Actinomycetota</taxon>
        <taxon>Actinomycetes</taxon>
        <taxon>Kitasatosporales</taxon>
        <taxon>Streptomycetaceae</taxon>
        <taxon>Streptomyces</taxon>
    </lineage>
</organism>
<dbReference type="EMBL" id="BAAASD010000002">
    <property type="protein sequence ID" value="GAA2328392.1"/>
    <property type="molecule type" value="Genomic_DNA"/>
</dbReference>
<sequence>MGLSPGAGIPSARSTEKTRAVLYVVHNRVSLRTLRRVHRLLAGDGRLSFAATLAPDRFGRGCEAEADRWGLPLVPFEAAAAEPWDLALFGNHGGAHLFTRAAARVFVPHGVGAGKLALGQDFTYGPDFVLRSGKPIYTAMFEASEEGRQRAEDITPRLAGRIRVVGDLETDEFLAVLARRATARAVLGVAPEDFLVLLSATWGDAGMLAWHGPALLRSARRLPGDVRVVLKPHPHNWGPRGRPRPPLARALAAAPETVCLVPPWQSWMGAYAAADLAVYDFGSLALRFALRPRPMVAVPAGPGAVTPGSPVDALRAMTPELTEPSLPRALELASAAGVPPDLADLAPRFVSHPGQAAHRTRGALYELLDLAAPGPREGEEREIRERALEGSG</sequence>
<keyword evidence="2" id="KW-1185">Reference proteome</keyword>
<reference evidence="1 2" key="1">
    <citation type="journal article" date="2019" name="Int. J. Syst. Evol. Microbiol.">
        <title>The Global Catalogue of Microorganisms (GCM) 10K type strain sequencing project: providing services to taxonomists for standard genome sequencing and annotation.</title>
        <authorList>
            <consortium name="The Broad Institute Genomics Platform"/>
            <consortium name="The Broad Institute Genome Sequencing Center for Infectious Disease"/>
            <person name="Wu L."/>
            <person name="Ma J."/>
        </authorList>
    </citation>
    <scope>NUCLEOTIDE SEQUENCE [LARGE SCALE GENOMIC DNA]</scope>
    <source>
        <strain evidence="1 2">JCM 4316</strain>
    </source>
</reference>
<gene>
    <name evidence="1" type="ORF">GCM10010246_08510</name>
</gene>
<evidence type="ECO:0008006" key="3">
    <source>
        <dbReference type="Google" id="ProtNLM"/>
    </source>
</evidence>
<evidence type="ECO:0000313" key="1">
    <source>
        <dbReference type="EMBL" id="GAA2328392.1"/>
    </source>
</evidence>
<evidence type="ECO:0000313" key="2">
    <source>
        <dbReference type="Proteomes" id="UP001500253"/>
    </source>
</evidence>